<sequence>MTQARRHPVKKWILWIIMMSIIAGSGVLVYGANYFYNLALNPTISKEAIFGSASGKHTDLDKEVASRWLEEDAGYEDVYMTSYDGLKLHAYEIENEKPSDTWVIEVHGYMGEGKDMARCSRVYHEDGYNLLIPDLRGHGKSEGEYVGMGWHDRLDMLGWIDYLIRRNPKVQIVLYGVSMGGATVMMTAGEPLPSNVKAIIEDCGYTTAWDEFSYNLETLFELPTYPLMPVANLVTKARAGYFLSEASAIKQVARSKTPILFIHGEEDTFVPFFMLDEVYDAANCPKEKLVVHGAAHAASAEMEPELYTQTIKNFLAKYLNE</sequence>
<dbReference type="SUPFAM" id="SSF53474">
    <property type="entry name" value="alpha/beta-Hydrolases"/>
    <property type="match status" value="1"/>
</dbReference>
<evidence type="ECO:0000313" key="4">
    <source>
        <dbReference type="Proteomes" id="UP000655830"/>
    </source>
</evidence>
<evidence type="ECO:0000259" key="2">
    <source>
        <dbReference type="Pfam" id="PF00561"/>
    </source>
</evidence>
<dbReference type="Proteomes" id="UP000655830">
    <property type="component" value="Unassembled WGS sequence"/>
</dbReference>
<organism evidence="3 4">
    <name type="scientific">Zhenhengia yiwuensis</name>
    <dbReference type="NCBI Taxonomy" id="2763666"/>
    <lineage>
        <taxon>Bacteria</taxon>
        <taxon>Bacillati</taxon>
        <taxon>Bacillota</taxon>
        <taxon>Clostridia</taxon>
        <taxon>Lachnospirales</taxon>
        <taxon>Lachnospiraceae</taxon>
        <taxon>Zhenhengia</taxon>
    </lineage>
</organism>
<feature type="domain" description="AB hydrolase-1" evidence="2">
    <location>
        <begin position="102"/>
        <end position="215"/>
    </location>
</feature>
<comment type="caution">
    <text evidence="3">The sequence shown here is derived from an EMBL/GenBank/DDBJ whole genome shotgun (WGS) entry which is preliminary data.</text>
</comment>
<reference evidence="3" key="1">
    <citation type="submission" date="2020-08" db="EMBL/GenBank/DDBJ databases">
        <title>Genome public.</title>
        <authorList>
            <person name="Liu C."/>
            <person name="Sun Q."/>
        </authorList>
    </citation>
    <scope>NUCLEOTIDE SEQUENCE</scope>
    <source>
        <strain evidence="3">NSJ-12</strain>
    </source>
</reference>
<proteinExistence type="predicted"/>
<accession>A0A926IC06</accession>
<dbReference type="EMBL" id="JACRSY010000002">
    <property type="protein sequence ID" value="MBC8578227.1"/>
    <property type="molecule type" value="Genomic_DNA"/>
</dbReference>
<dbReference type="AlphaFoldDB" id="A0A926IC06"/>
<keyword evidence="4" id="KW-1185">Reference proteome</keyword>
<name>A0A926IC06_9FIRM</name>
<keyword evidence="1" id="KW-0472">Membrane</keyword>
<dbReference type="PANTHER" id="PTHR43358:SF4">
    <property type="entry name" value="ALPHA_BETA HYDROLASE FOLD-1 DOMAIN-CONTAINING PROTEIN"/>
    <property type="match status" value="1"/>
</dbReference>
<protein>
    <submittedName>
        <fullName evidence="3">Alpha/beta hydrolase</fullName>
    </submittedName>
</protein>
<evidence type="ECO:0000313" key="3">
    <source>
        <dbReference type="EMBL" id="MBC8578227.1"/>
    </source>
</evidence>
<gene>
    <name evidence="3" type="ORF">H8718_01555</name>
</gene>
<keyword evidence="1" id="KW-0812">Transmembrane</keyword>
<dbReference type="InterPro" id="IPR000073">
    <property type="entry name" value="AB_hydrolase_1"/>
</dbReference>
<dbReference type="RefSeq" id="WP_249331279.1">
    <property type="nucleotide sequence ID" value="NZ_JACRSY010000002.1"/>
</dbReference>
<dbReference type="GO" id="GO:0016787">
    <property type="term" value="F:hydrolase activity"/>
    <property type="evidence" value="ECO:0007669"/>
    <property type="project" value="UniProtKB-KW"/>
</dbReference>
<dbReference type="Gene3D" id="3.40.50.1820">
    <property type="entry name" value="alpha/beta hydrolase"/>
    <property type="match status" value="1"/>
</dbReference>
<dbReference type="InterPro" id="IPR052920">
    <property type="entry name" value="DNA-binding_regulatory"/>
</dbReference>
<dbReference type="Pfam" id="PF00561">
    <property type="entry name" value="Abhydrolase_1"/>
    <property type="match status" value="1"/>
</dbReference>
<keyword evidence="3" id="KW-0378">Hydrolase</keyword>
<evidence type="ECO:0000256" key="1">
    <source>
        <dbReference type="SAM" id="Phobius"/>
    </source>
</evidence>
<dbReference type="PANTHER" id="PTHR43358">
    <property type="entry name" value="ALPHA/BETA-HYDROLASE"/>
    <property type="match status" value="1"/>
</dbReference>
<feature type="transmembrane region" description="Helical" evidence="1">
    <location>
        <begin position="12"/>
        <end position="36"/>
    </location>
</feature>
<dbReference type="InterPro" id="IPR029058">
    <property type="entry name" value="AB_hydrolase_fold"/>
</dbReference>
<keyword evidence="1" id="KW-1133">Transmembrane helix</keyword>